<protein>
    <submittedName>
        <fullName evidence="1">Uncharacterized protein</fullName>
    </submittedName>
</protein>
<name>A0A438EDA4_VITVI</name>
<dbReference type="EMBL" id="QGNW01001311">
    <property type="protein sequence ID" value="RVW45816.1"/>
    <property type="molecule type" value="Genomic_DNA"/>
</dbReference>
<proteinExistence type="predicted"/>
<dbReference type="Proteomes" id="UP000288805">
    <property type="component" value="Unassembled WGS sequence"/>
</dbReference>
<organism evidence="1 2">
    <name type="scientific">Vitis vinifera</name>
    <name type="common">Grape</name>
    <dbReference type="NCBI Taxonomy" id="29760"/>
    <lineage>
        <taxon>Eukaryota</taxon>
        <taxon>Viridiplantae</taxon>
        <taxon>Streptophyta</taxon>
        <taxon>Embryophyta</taxon>
        <taxon>Tracheophyta</taxon>
        <taxon>Spermatophyta</taxon>
        <taxon>Magnoliopsida</taxon>
        <taxon>eudicotyledons</taxon>
        <taxon>Gunneridae</taxon>
        <taxon>Pentapetalae</taxon>
        <taxon>rosids</taxon>
        <taxon>Vitales</taxon>
        <taxon>Vitaceae</taxon>
        <taxon>Viteae</taxon>
        <taxon>Vitis</taxon>
    </lineage>
</organism>
<sequence>MMNKQSRIPIPSELVLFHFTVHWGGSSCKIHSSGQMVHFLALEIQLRVNSLTGDVQRLLQLDFTLILSLMQLAMVHASHEHLPFKRLARGKLVHLHGWKSLALPSVGPAKTTELCILALGTFPGNLSSKELEKELLLENMLPRGAISQEKSGVCEISQTPKRAAKLSCKTELSSLGCKVGFHLEVSSSLLAAWFSVWLVMAATSSFQFRIAHRLKHWIVDFLSFEMGLATGYIDGWEHSGGGQHTDVDWSPIFEDLYSLELGSACVEVMTTLHGSAPSLRRYEEGCVPPEDPPIRIPFLHVGASVDLQSREVITSLGQRMDRQQAQQTEVVPSLAMVVVPTLENAHARMDRLEQRMRLLRVSNGGMVWDDFDGLPMANLLAKFRKPVIE</sequence>
<gene>
    <name evidence="1" type="ORF">CK203_086295</name>
</gene>
<accession>A0A438EDA4</accession>
<reference evidence="1 2" key="1">
    <citation type="journal article" date="2018" name="PLoS Genet.">
        <title>Population sequencing reveals clonal diversity and ancestral inbreeding in the grapevine cultivar Chardonnay.</title>
        <authorList>
            <person name="Roach M.J."/>
            <person name="Johnson D.L."/>
            <person name="Bohlmann J."/>
            <person name="van Vuuren H.J."/>
            <person name="Jones S.J."/>
            <person name="Pretorius I.S."/>
            <person name="Schmidt S.A."/>
            <person name="Borneman A.R."/>
        </authorList>
    </citation>
    <scope>NUCLEOTIDE SEQUENCE [LARGE SCALE GENOMIC DNA]</scope>
    <source>
        <strain evidence="2">cv. Chardonnay</strain>
        <tissue evidence="1">Leaf</tissue>
    </source>
</reference>
<evidence type="ECO:0000313" key="1">
    <source>
        <dbReference type="EMBL" id="RVW45816.1"/>
    </source>
</evidence>
<evidence type="ECO:0000313" key="2">
    <source>
        <dbReference type="Proteomes" id="UP000288805"/>
    </source>
</evidence>
<dbReference type="PROSITE" id="PS51257">
    <property type="entry name" value="PROKAR_LIPOPROTEIN"/>
    <property type="match status" value="1"/>
</dbReference>
<comment type="caution">
    <text evidence="1">The sequence shown here is derived from an EMBL/GenBank/DDBJ whole genome shotgun (WGS) entry which is preliminary data.</text>
</comment>
<dbReference type="AlphaFoldDB" id="A0A438EDA4"/>